<sequence>MCPPEDTMTIDDHQDIARSSYADMLHDDERNVAYYQAIMASVHHLVHSSELNPTGDRFFNCCDIGTGSGLLSMMIVKTFRDLNYKHFHVTSFEAFKPMAECAKRIVALNNMSSDITVIPTRSEEYTENPQFDLLVAELLDTELIGEGCLITYRHAVENLCSPNCIFIPESAHIYIQPLNSKYHYSRQRIQDQKLCWGLLGTIEVVDEEAKSCCGLSEIDDLHLNDNCRLASDELAEPKKVFDFKFSDLTSLKLRDSAEVKFEIKNDQNQQYHPVIVMWWDIVMYPKAWYAKYIKPEGVHSLPFDVLSCAPEWLWTPKYQERNELIRAHYNRDIWREHWLRGIYHLPNIKLLTGDENTTIMNVYAYHDSHSLWFDLKPCESKLPPSCSCTVHRFMSRSEIAFINDTDMMSKLTLGLFKITPVTRSDAVKKQVCEKVKLIFNYAPEYLEPKWKIEFHYSYNYLHHKKVIDLSLQDDVCWLGLMRRLLKRLSIEPFVNFTIKCSQVFFDDLNRIRMNVGTCEGFNLEPLDELISRSSGVIDSSVESRHLYEYRCKNRIKDSYDNRMKEITIFSTNDTTVAMEGLIEAGDWTKRIKIEAPTSDYKYLRNHWALIFWADLELANGRVIDTGFWSLGGSLRFSPHFKQLVHFLHDHPVLANDDGSCPVLELDIGLSLEGLTVKRV</sequence>
<protein>
    <submittedName>
        <fullName evidence="3">Protein arginine N-methyltransferase 7</fullName>
    </submittedName>
</protein>
<evidence type="ECO:0000256" key="1">
    <source>
        <dbReference type="ARBA" id="ARBA00022691"/>
    </source>
</evidence>
<reference evidence="3" key="1">
    <citation type="submission" date="2018-10" db="EMBL/GenBank/DDBJ databases">
        <title>Transcriptome assembly of Aceria tosichella (Wheat curl mite) Type 2.</title>
        <authorList>
            <person name="Scully E.D."/>
            <person name="Geib S.M."/>
            <person name="Palmer N.A."/>
            <person name="Gupta A.K."/>
            <person name="Sarath G."/>
            <person name="Tatineni S."/>
        </authorList>
    </citation>
    <scope>NUCLEOTIDE SEQUENCE</scope>
    <source>
        <strain evidence="3">LincolnNE</strain>
    </source>
</reference>
<dbReference type="GO" id="GO:0016274">
    <property type="term" value="F:protein-arginine N-methyltransferase activity"/>
    <property type="evidence" value="ECO:0007669"/>
    <property type="project" value="InterPro"/>
</dbReference>
<dbReference type="SUPFAM" id="SSF53335">
    <property type="entry name" value="S-adenosyl-L-methionine-dependent methyltransferases"/>
    <property type="match status" value="1"/>
</dbReference>
<keyword evidence="1 2" id="KW-0949">S-adenosyl-L-methionine</keyword>
<dbReference type="PANTHER" id="PTHR11006">
    <property type="entry name" value="PROTEIN ARGININE N-METHYLTRANSFERASE"/>
    <property type="match status" value="1"/>
</dbReference>
<dbReference type="CDD" id="cd02440">
    <property type="entry name" value="AdoMet_MTases"/>
    <property type="match status" value="1"/>
</dbReference>
<dbReference type="FunFam" id="3.40.50.150:FF:000071">
    <property type="entry name" value="Protein arginine N-methyltransferase 7"/>
    <property type="match status" value="1"/>
</dbReference>
<keyword evidence="2 3" id="KW-0808">Transferase</keyword>
<dbReference type="PANTHER" id="PTHR11006:SF4">
    <property type="entry name" value="PROTEIN ARGININE N-METHYLTRANSFERASE 7"/>
    <property type="match status" value="1"/>
</dbReference>
<dbReference type="EMBL" id="GGYP01003224">
    <property type="protein sequence ID" value="MDE47995.1"/>
    <property type="molecule type" value="Transcribed_RNA"/>
</dbReference>
<dbReference type="Gene3D" id="2.70.160.11">
    <property type="entry name" value="Hnrnp arginine n-methyltransferase1"/>
    <property type="match status" value="2"/>
</dbReference>
<dbReference type="GO" id="GO:0032259">
    <property type="term" value="P:methylation"/>
    <property type="evidence" value="ECO:0007669"/>
    <property type="project" value="UniProtKB-KW"/>
</dbReference>
<dbReference type="Gene3D" id="3.40.50.150">
    <property type="entry name" value="Vaccinia Virus protein VP39"/>
    <property type="match status" value="1"/>
</dbReference>
<dbReference type="InterPro" id="IPR029063">
    <property type="entry name" value="SAM-dependent_MTases_sf"/>
</dbReference>
<evidence type="ECO:0000313" key="3">
    <source>
        <dbReference type="EMBL" id="MDE47995.1"/>
    </source>
</evidence>
<gene>
    <name evidence="3" type="primary">Art7</name>
    <name evidence="3" type="ORF">g.20349</name>
</gene>
<dbReference type="GO" id="GO:0042054">
    <property type="term" value="F:histone methyltransferase activity"/>
    <property type="evidence" value="ECO:0007669"/>
    <property type="project" value="TreeGrafter"/>
</dbReference>
<dbReference type="InterPro" id="IPR025799">
    <property type="entry name" value="Arg_MeTrfase"/>
</dbReference>
<evidence type="ECO:0000256" key="2">
    <source>
        <dbReference type="PROSITE-ProRule" id="PRU01015"/>
    </source>
</evidence>
<dbReference type="PROSITE" id="PS51678">
    <property type="entry name" value="SAM_MT_PRMT"/>
    <property type="match status" value="1"/>
</dbReference>
<keyword evidence="2 3" id="KW-0489">Methyltransferase</keyword>
<dbReference type="AlphaFoldDB" id="A0A6G1SBX6"/>
<name>A0A6G1SBX6_9ACAR</name>
<accession>A0A6G1SBX6</accession>
<proteinExistence type="predicted"/>
<organism evidence="3">
    <name type="scientific">Aceria tosichella</name>
    <name type="common">wheat curl mite</name>
    <dbReference type="NCBI Taxonomy" id="561515"/>
    <lineage>
        <taxon>Eukaryota</taxon>
        <taxon>Metazoa</taxon>
        <taxon>Ecdysozoa</taxon>
        <taxon>Arthropoda</taxon>
        <taxon>Chelicerata</taxon>
        <taxon>Arachnida</taxon>
        <taxon>Acari</taxon>
        <taxon>Acariformes</taxon>
        <taxon>Trombidiformes</taxon>
        <taxon>Prostigmata</taxon>
        <taxon>Eupodina</taxon>
        <taxon>Eriophyoidea</taxon>
        <taxon>Eriophyidae</taxon>
        <taxon>Eriophyinae</taxon>
        <taxon>Aceriini</taxon>
        <taxon>Aceria</taxon>
    </lineage>
</organism>